<dbReference type="OMA" id="WAIVPPR"/>
<feature type="region of interest" description="Disordered" evidence="1">
    <location>
        <begin position="169"/>
        <end position="215"/>
    </location>
</feature>
<feature type="compositionally biased region" description="Low complexity" evidence="1">
    <location>
        <begin position="179"/>
        <end position="192"/>
    </location>
</feature>
<proteinExistence type="predicted"/>
<organism evidence="2 3">
    <name type="scientific">Leptomonas seymouri</name>
    <dbReference type="NCBI Taxonomy" id="5684"/>
    <lineage>
        <taxon>Eukaryota</taxon>
        <taxon>Discoba</taxon>
        <taxon>Euglenozoa</taxon>
        <taxon>Kinetoplastea</taxon>
        <taxon>Metakinetoplastina</taxon>
        <taxon>Trypanosomatida</taxon>
        <taxon>Trypanosomatidae</taxon>
        <taxon>Leishmaniinae</taxon>
        <taxon>Leptomonas</taxon>
    </lineage>
</organism>
<gene>
    <name evidence="2" type="ORF">ABL78_1333</name>
</gene>
<evidence type="ECO:0000313" key="2">
    <source>
        <dbReference type="EMBL" id="KPI89565.1"/>
    </source>
</evidence>
<evidence type="ECO:0000256" key="1">
    <source>
        <dbReference type="SAM" id="MobiDB-lite"/>
    </source>
</evidence>
<dbReference type="Proteomes" id="UP000038009">
    <property type="component" value="Unassembled WGS sequence"/>
</dbReference>
<keyword evidence="3" id="KW-1185">Reference proteome</keyword>
<comment type="caution">
    <text evidence="2">The sequence shown here is derived from an EMBL/GenBank/DDBJ whole genome shotgun (WGS) entry which is preliminary data.</text>
</comment>
<feature type="region of interest" description="Disordered" evidence="1">
    <location>
        <begin position="242"/>
        <end position="310"/>
    </location>
</feature>
<reference evidence="2 3" key="1">
    <citation type="journal article" date="2015" name="PLoS Pathog.">
        <title>Leptomonas seymouri: Adaptations to the Dixenous Life Cycle Analyzed by Genome Sequencing, Transcriptome Profiling and Co-infection with Leishmania donovani.</title>
        <authorList>
            <person name="Kraeva N."/>
            <person name="Butenko A."/>
            <person name="Hlavacova J."/>
            <person name="Kostygov A."/>
            <person name="Myskova J."/>
            <person name="Grybchuk D."/>
            <person name="Lestinova T."/>
            <person name="Votypka J."/>
            <person name="Volf P."/>
            <person name="Opperdoes F."/>
            <person name="Flegontov P."/>
            <person name="Lukes J."/>
            <person name="Yurchenko V."/>
        </authorList>
    </citation>
    <scope>NUCLEOTIDE SEQUENCE [LARGE SCALE GENOMIC DNA]</scope>
    <source>
        <strain evidence="2 3">ATCC 30220</strain>
    </source>
</reference>
<protein>
    <submittedName>
        <fullName evidence="2">Uncharacterized protein</fullName>
    </submittedName>
</protein>
<dbReference type="OrthoDB" id="246027at2759"/>
<sequence>MRPTQKLGRALPVASATAEGRRAVAELTVYLRAMKAAQRRWAREVLAHERHVRRLMLEEEQCRVKLEQQVLRGTREHLKYLVNTDLMTVSQQVSSPSVDVFLAYGVPAEQISGFSVYAMGCIAADANRLSVPLPMLLADLSSAWAILPPTKKDAFNELADIFRMHVPPRAKRPEETRLKTSTSAKARSTSVTRRGRAGAQASDSTRRLKSVKSVLPAAPSRAACLKTAGSALPDAVVPARQRLHARASKKNAPRSRGLPKTVTPLATNGPREEHRNPDAFAEASNISRGTPRKQRHQRQQRGKQSPQQLHKRHVVQMEAGTMEDFARQLPEAEYDAFCNFAQESLREMELALGASIIPVSSSGNTRKGALQSLAMRGGQRKCGSGGAVAVAAHSRSLPRAVRLFMKEWLPIAAEEWIRKTRRQKSLYMTKP</sequence>
<dbReference type="AlphaFoldDB" id="A0A0N1I0U2"/>
<dbReference type="VEuPathDB" id="TriTrypDB:Lsey_0021_0340"/>
<accession>A0A0N1I0U2</accession>
<evidence type="ECO:0000313" key="3">
    <source>
        <dbReference type="Proteomes" id="UP000038009"/>
    </source>
</evidence>
<name>A0A0N1I0U2_LEPSE</name>
<feature type="compositionally biased region" description="Basic residues" evidence="1">
    <location>
        <begin position="290"/>
        <end position="301"/>
    </location>
</feature>
<feature type="compositionally biased region" description="Basic residues" evidence="1">
    <location>
        <begin position="242"/>
        <end position="253"/>
    </location>
</feature>
<dbReference type="EMBL" id="LJSK01000021">
    <property type="protein sequence ID" value="KPI89565.1"/>
    <property type="molecule type" value="Genomic_DNA"/>
</dbReference>